<gene>
    <name evidence="3" type="ORF">LUZ61_017733</name>
</gene>
<evidence type="ECO:0008006" key="5">
    <source>
        <dbReference type="Google" id="ProtNLM"/>
    </source>
</evidence>
<evidence type="ECO:0000313" key="3">
    <source>
        <dbReference type="EMBL" id="KAJ3688569.1"/>
    </source>
</evidence>
<feature type="signal peptide" evidence="2">
    <location>
        <begin position="1"/>
        <end position="16"/>
    </location>
</feature>
<sequence>MYVIFFLLLLSSCTSCADINDGLALLKIKEQLGNPEGLSTWVEGFDFCNESANTWASHIECTSTGRVRSLRINNMREISAPFPKAICDLAELEALYLELLLNLFGPIHSCIDQLSNLETVSIYRTGLSGYLPQFINHRKLTKLILSRNGFFGSIPSSLSAIPTLNYFRSFKELPHR</sequence>
<keyword evidence="4" id="KW-1185">Reference proteome</keyword>
<organism evidence="3 4">
    <name type="scientific">Rhynchospora tenuis</name>
    <dbReference type="NCBI Taxonomy" id="198213"/>
    <lineage>
        <taxon>Eukaryota</taxon>
        <taxon>Viridiplantae</taxon>
        <taxon>Streptophyta</taxon>
        <taxon>Embryophyta</taxon>
        <taxon>Tracheophyta</taxon>
        <taxon>Spermatophyta</taxon>
        <taxon>Magnoliopsida</taxon>
        <taxon>Liliopsida</taxon>
        <taxon>Poales</taxon>
        <taxon>Cyperaceae</taxon>
        <taxon>Cyperoideae</taxon>
        <taxon>Rhynchosporeae</taxon>
        <taxon>Rhynchospora</taxon>
    </lineage>
</organism>
<dbReference type="PANTHER" id="PTHR48059:SF23">
    <property type="entry name" value="LEUCINE-RICH REPEAT-CONTAINING N-TERMINAL PLANT-TYPE DOMAIN-CONTAINING PROTEIN"/>
    <property type="match status" value="1"/>
</dbReference>
<dbReference type="EMBL" id="JAMRDG010000002">
    <property type="protein sequence ID" value="KAJ3688569.1"/>
    <property type="molecule type" value="Genomic_DNA"/>
</dbReference>
<evidence type="ECO:0000313" key="4">
    <source>
        <dbReference type="Proteomes" id="UP001210211"/>
    </source>
</evidence>
<dbReference type="SUPFAM" id="SSF52058">
    <property type="entry name" value="L domain-like"/>
    <property type="match status" value="1"/>
</dbReference>
<reference evidence="3 4" key="1">
    <citation type="journal article" date="2022" name="Cell">
        <title>Repeat-based holocentromeres influence genome architecture and karyotype evolution.</title>
        <authorList>
            <person name="Hofstatter P.G."/>
            <person name="Thangavel G."/>
            <person name="Lux T."/>
            <person name="Neumann P."/>
            <person name="Vondrak T."/>
            <person name="Novak P."/>
            <person name="Zhang M."/>
            <person name="Costa L."/>
            <person name="Castellani M."/>
            <person name="Scott A."/>
            <person name="Toegelov H."/>
            <person name="Fuchs J."/>
            <person name="Mata-Sucre Y."/>
            <person name="Dias Y."/>
            <person name="Vanzela A.L.L."/>
            <person name="Huettel B."/>
            <person name="Almeida C.C.S."/>
            <person name="Simkova H."/>
            <person name="Souza G."/>
            <person name="Pedrosa-Harand A."/>
            <person name="Macas J."/>
            <person name="Mayer K.F.X."/>
            <person name="Houben A."/>
            <person name="Marques A."/>
        </authorList>
    </citation>
    <scope>NUCLEOTIDE SEQUENCE [LARGE SCALE GENOMIC DNA]</scope>
    <source>
        <strain evidence="3">RhyTen1mFocal</strain>
    </source>
</reference>
<keyword evidence="2" id="KW-0732">Signal</keyword>
<feature type="chain" id="PRO_5042058930" description="Leucine-rich repeat-containing N-terminal plant-type domain-containing protein" evidence="2">
    <location>
        <begin position="17"/>
        <end position="176"/>
    </location>
</feature>
<evidence type="ECO:0000256" key="1">
    <source>
        <dbReference type="ARBA" id="ARBA00004196"/>
    </source>
</evidence>
<dbReference type="InterPro" id="IPR032675">
    <property type="entry name" value="LRR_dom_sf"/>
</dbReference>
<dbReference type="AlphaFoldDB" id="A0AAD5Z7Y5"/>
<comment type="subcellular location">
    <subcellularLocation>
        <location evidence="1">Cell envelope</location>
    </subcellularLocation>
</comment>
<dbReference type="Proteomes" id="UP001210211">
    <property type="component" value="Unassembled WGS sequence"/>
</dbReference>
<name>A0AAD5Z7Y5_9POAL</name>
<dbReference type="Gene3D" id="3.80.10.10">
    <property type="entry name" value="Ribonuclease Inhibitor"/>
    <property type="match status" value="1"/>
</dbReference>
<dbReference type="PANTHER" id="PTHR48059">
    <property type="entry name" value="POLYGALACTURONASE INHIBITOR 1"/>
    <property type="match status" value="1"/>
</dbReference>
<accession>A0AAD5Z7Y5</accession>
<comment type="caution">
    <text evidence="3">The sequence shown here is derived from an EMBL/GenBank/DDBJ whole genome shotgun (WGS) entry which is preliminary data.</text>
</comment>
<protein>
    <recommendedName>
        <fullName evidence="5">Leucine-rich repeat-containing N-terminal plant-type domain-containing protein</fullName>
    </recommendedName>
</protein>
<dbReference type="InterPro" id="IPR051848">
    <property type="entry name" value="PGIP"/>
</dbReference>
<proteinExistence type="predicted"/>
<evidence type="ECO:0000256" key="2">
    <source>
        <dbReference type="SAM" id="SignalP"/>
    </source>
</evidence>